<dbReference type="Gene3D" id="3.60.15.10">
    <property type="entry name" value="Ribonuclease Z/Hydroxyacylglutathione hydrolase-like"/>
    <property type="match status" value="1"/>
</dbReference>
<name>A0A918TUL7_9RHOB</name>
<dbReference type="PROSITE" id="PS51318">
    <property type="entry name" value="TAT"/>
    <property type="match status" value="1"/>
</dbReference>
<evidence type="ECO:0000256" key="5">
    <source>
        <dbReference type="SAM" id="SignalP"/>
    </source>
</evidence>
<reference evidence="7" key="2">
    <citation type="submission" date="2020-09" db="EMBL/GenBank/DDBJ databases">
        <authorList>
            <person name="Sun Q."/>
            <person name="Kim S."/>
        </authorList>
    </citation>
    <scope>NUCLEOTIDE SEQUENCE</scope>
    <source>
        <strain evidence="7">KCTC 23310</strain>
    </source>
</reference>
<evidence type="ECO:0000256" key="3">
    <source>
        <dbReference type="ARBA" id="ARBA00022801"/>
    </source>
</evidence>
<dbReference type="Proteomes" id="UP000638981">
    <property type="component" value="Unassembled WGS sequence"/>
</dbReference>
<feature type="signal peptide" evidence="5">
    <location>
        <begin position="1"/>
        <end position="20"/>
    </location>
</feature>
<comment type="similarity">
    <text evidence="1">Belongs to the metallo-beta-lactamase superfamily.</text>
</comment>
<evidence type="ECO:0000313" key="8">
    <source>
        <dbReference type="Proteomes" id="UP000638981"/>
    </source>
</evidence>
<dbReference type="PANTHER" id="PTHR42978">
    <property type="entry name" value="QUORUM-QUENCHING LACTONASE YTNP-RELATED-RELATED"/>
    <property type="match status" value="1"/>
</dbReference>
<feature type="domain" description="Metallo-beta-lactamase" evidence="6">
    <location>
        <begin position="95"/>
        <end position="299"/>
    </location>
</feature>
<protein>
    <submittedName>
        <fullName evidence="7">MBL fold metallo-hydrolase</fullName>
    </submittedName>
</protein>
<comment type="caution">
    <text evidence="7">The sequence shown here is derived from an EMBL/GenBank/DDBJ whole genome shotgun (WGS) entry which is preliminary data.</text>
</comment>
<sequence>MTFNRRKFLGAAALAPVALAAPALIRFGGAAIAQTASPVTPAFIRRKVGEIEVFALMDGFGVFPTAMLSGFDPAKAEASANAAHKPFEGQQMTIGINAYLVKTGDRIIAVDAGAPSAMGPTVAQWAASLAAAGFSPDQVDTVFLTHLHADHVGGLADATGAATLPKAQLVTAEAEWAFTHDAAVYAALPAEFQPMIDTSRAMVKPYDAVKTLIQPGDEIAPGLTTVAMPGHTPGHLGLRIDSGKESLLIWGDLLHSTAFQFANPEWSIAFDADQAMAAASRKAALDMVSADGMMVAGMHLDFPGFGYVEKAAQGYAFTAAPYDYRT</sequence>
<dbReference type="InterPro" id="IPR001279">
    <property type="entry name" value="Metallo-B-lactamas"/>
</dbReference>
<dbReference type="CDD" id="cd07720">
    <property type="entry name" value="OPHC2-like_MBL-fold"/>
    <property type="match status" value="1"/>
</dbReference>
<proteinExistence type="inferred from homology"/>
<dbReference type="Pfam" id="PF00753">
    <property type="entry name" value="Lactamase_B"/>
    <property type="match status" value="1"/>
</dbReference>
<evidence type="ECO:0000313" key="7">
    <source>
        <dbReference type="EMBL" id="GHC62693.1"/>
    </source>
</evidence>
<keyword evidence="8" id="KW-1185">Reference proteome</keyword>
<dbReference type="GO" id="GO:0046872">
    <property type="term" value="F:metal ion binding"/>
    <property type="evidence" value="ECO:0007669"/>
    <property type="project" value="UniProtKB-KW"/>
</dbReference>
<dbReference type="InterPro" id="IPR036866">
    <property type="entry name" value="RibonucZ/Hydroxyglut_hydro"/>
</dbReference>
<dbReference type="PANTHER" id="PTHR42978:SF6">
    <property type="entry name" value="QUORUM-QUENCHING LACTONASE YTNP-RELATED"/>
    <property type="match status" value="1"/>
</dbReference>
<dbReference type="RefSeq" id="WP_189412362.1">
    <property type="nucleotide sequence ID" value="NZ_BMYJ01000009.1"/>
</dbReference>
<keyword evidence="5" id="KW-0732">Signal</keyword>
<evidence type="ECO:0000259" key="6">
    <source>
        <dbReference type="SMART" id="SM00849"/>
    </source>
</evidence>
<feature type="chain" id="PRO_5037701228" evidence="5">
    <location>
        <begin position="21"/>
        <end position="326"/>
    </location>
</feature>
<evidence type="ECO:0000256" key="2">
    <source>
        <dbReference type="ARBA" id="ARBA00022723"/>
    </source>
</evidence>
<dbReference type="SUPFAM" id="SSF56281">
    <property type="entry name" value="Metallo-hydrolase/oxidoreductase"/>
    <property type="match status" value="1"/>
</dbReference>
<dbReference type="SMART" id="SM00849">
    <property type="entry name" value="Lactamase_B"/>
    <property type="match status" value="1"/>
</dbReference>
<organism evidence="7 8">
    <name type="scientific">Neogemmobacter tilapiae</name>
    <dbReference type="NCBI Taxonomy" id="875041"/>
    <lineage>
        <taxon>Bacteria</taxon>
        <taxon>Pseudomonadati</taxon>
        <taxon>Pseudomonadota</taxon>
        <taxon>Alphaproteobacteria</taxon>
        <taxon>Rhodobacterales</taxon>
        <taxon>Paracoccaceae</taxon>
        <taxon>Neogemmobacter</taxon>
    </lineage>
</organism>
<keyword evidence="3" id="KW-0378">Hydrolase</keyword>
<keyword evidence="2" id="KW-0479">Metal-binding</keyword>
<dbReference type="GO" id="GO:0016787">
    <property type="term" value="F:hydrolase activity"/>
    <property type="evidence" value="ECO:0007669"/>
    <property type="project" value="UniProtKB-KW"/>
</dbReference>
<dbReference type="InterPro" id="IPR006311">
    <property type="entry name" value="TAT_signal"/>
</dbReference>
<evidence type="ECO:0000256" key="4">
    <source>
        <dbReference type="ARBA" id="ARBA00022833"/>
    </source>
</evidence>
<keyword evidence="4" id="KW-0862">Zinc</keyword>
<dbReference type="InterPro" id="IPR051013">
    <property type="entry name" value="MBL_superfamily_lactonases"/>
</dbReference>
<gene>
    <name evidence="7" type="ORF">GCM10007315_28540</name>
</gene>
<evidence type="ECO:0000256" key="1">
    <source>
        <dbReference type="ARBA" id="ARBA00007749"/>
    </source>
</evidence>
<dbReference type="EMBL" id="BMYJ01000009">
    <property type="protein sequence ID" value="GHC62693.1"/>
    <property type="molecule type" value="Genomic_DNA"/>
</dbReference>
<dbReference type="AlphaFoldDB" id="A0A918TUL7"/>
<reference evidence="7" key="1">
    <citation type="journal article" date="2014" name="Int. J. Syst. Evol. Microbiol.">
        <title>Complete genome sequence of Corynebacterium casei LMG S-19264T (=DSM 44701T), isolated from a smear-ripened cheese.</title>
        <authorList>
            <consortium name="US DOE Joint Genome Institute (JGI-PGF)"/>
            <person name="Walter F."/>
            <person name="Albersmeier A."/>
            <person name="Kalinowski J."/>
            <person name="Ruckert C."/>
        </authorList>
    </citation>
    <scope>NUCLEOTIDE SEQUENCE</scope>
    <source>
        <strain evidence="7">KCTC 23310</strain>
    </source>
</reference>
<accession>A0A918TUL7</accession>